<name>B3LWL6_DROAN</name>
<dbReference type="Gene3D" id="3.90.1200.10">
    <property type="match status" value="1"/>
</dbReference>
<dbReference type="InterPro" id="IPR011009">
    <property type="entry name" value="Kinase-like_dom_sf"/>
</dbReference>
<dbReference type="GeneID" id="6500352"/>
<dbReference type="EMBL" id="CH902617">
    <property type="protein sequence ID" value="EDV41610.2"/>
    <property type="molecule type" value="Genomic_DNA"/>
</dbReference>
<keyword evidence="2" id="KW-0808">Transferase</keyword>
<protein>
    <recommendedName>
        <fullName evidence="1">CHK kinase-like domain-containing protein</fullName>
    </recommendedName>
</protein>
<evidence type="ECO:0000259" key="1">
    <source>
        <dbReference type="SMART" id="SM00587"/>
    </source>
</evidence>
<organism evidence="2 3">
    <name type="scientific">Drosophila ananassae</name>
    <name type="common">Fruit fly</name>
    <dbReference type="NCBI Taxonomy" id="7217"/>
    <lineage>
        <taxon>Eukaryota</taxon>
        <taxon>Metazoa</taxon>
        <taxon>Ecdysozoa</taxon>
        <taxon>Arthropoda</taxon>
        <taxon>Hexapoda</taxon>
        <taxon>Insecta</taxon>
        <taxon>Pterygota</taxon>
        <taxon>Neoptera</taxon>
        <taxon>Endopterygota</taxon>
        <taxon>Diptera</taxon>
        <taxon>Brachycera</taxon>
        <taxon>Muscomorpha</taxon>
        <taxon>Ephydroidea</taxon>
        <taxon>Drosophilidae</taxon>
        <taxon>Drosophila</taxon>
        <taxon>Sophophora</taxon>
    </lineage>
</organism>
<dbReference type="SUPFAM" id="SSF56112">
    <property type="entry name" value="Protein kinase-like (PK-like)"/>
    <property type="match status" value="1"/>
</dbReference>
<evidence type="ECO:0000313" key="3">
    <source>
        <dbReference type="Proteomes" id="UP000007801"/>
    </source>
</evidence>
<gene>
    <name evidence="2" type="primary">Dana\GF17568</name>
    <name evidence="2" type="synonym">dana_GLEANR_18831</name>
    <name evidence="2" type="ORF">GF17568</name>
</gene>
<dbReference type="InterPro" id="IPR004119">
    <property type="entry name" value="EcKL"/>
</dbReference>
<dbReference type="OrthoDB" id="8250698at2759"/>
<keyword evidence="3" id="KW-1185">Reference proteome</keyword>
<dbReference type="GO" id="GO:0016740">
    <property type="term" value="F:transferase activity"/>
    <property type="evidence" value="ECO:0007669"/>
    <property type="project" value="UniProtKB-KW"/>
</dbReference>
<dbReference type="Pfam" id="PF02958">
    <property type="entry name" value="EcKL"/>
    <property type="match status" value="1"/>
</dbReference>
<dbReference type="InParanoid" id="B3LWL6"/>
<reference evidence="2 3" key="1">
    <citation type="journal article" date="2007" name="Nature">
        <title>Evolution of genes and genomes on the Drosophila phylogeny.</title>
        <authorList>
            <consortium name="Drosophila 12 Genomes Consortium"/>
            <person name="Clark A.G."/>
            <person name="Eisen M.B."/>
            <person name="Smith D.R."/>
            <person name="Bergman C.M."/>
            <person name="Oliver B."/>
            <person name="Markow T.A."/>
            <person name="Kaufman T.C."/>
            <person name="Kellis M."/>
            <person name="Gelbart W."/>
            <person name="Iyer V.N."/>
            <person name="Pollard D.A."/>
            <person name="Sackton T.B."/>
            <person name="Larracuente A.M."/>
            <person name="Singh N.D."/>
            <person name="Abad J.P."/>
            <person name="Abt D.N."/>
            <person name="Adryan B."/>
            <person name="Aguade M."/>
            <person name="Akashi H."/>
            <person name="Anderson W.W."/>
            <person name="Aquadro C.F."/>
            <person name="Ardell D.H."/>
            <person name="Arguello R."/>
            <person name="Artieri C.G."/>
            <person name="Barbash D.A."/>
            <person name="Barker D."/>
            <person name="Barsanti P."/>
            <person name="Batterham P."/>
            <person name="Batzoglou S."/>
            <person name="Begun D."/>
            <person name="Bhutkar A."/>
            <person name="Blanco E."/>
            <person name="Bosak S.A."/>
            <person name="Bradley R.K."/>
            <person name="Brand A.D."/>
            <person name="Brent M.R."/>
            <person name="Brooks A.N."/>
            <person name="Brown R.H."/>
            <person name="Butlin R.K."/>
            <person name="Caggese C."/>
            <person name="Calvi B.R."/>
            <person name="Bernardo de Carvalho A."/>
            <person name="Caspi A."/>
            <person name="Castrezana S."/>
            <person name="Celniker S.E."/>
            <person name="Chang J.L."/>
            <person name="Chapple C."/>
            <person name="Chatterji S."/>
            <person name="Chinwalla A."/>
            <person name="Civetta A."/>
            <person name="Clifton S.W."/>
            <person name="Comeron J.M."/>
            <person name="Costello J.C."/>
            <person name="Coyne J.A."/>
            <person name="Daub J."/>
            <person name="David R.G."/>
            <person name="Delcher A.L."/>
            <person name="Delehaunty K."/>
            <person name="Do C.B."/>
            <person name="Ebling H."/>
            <person name="Edwards K."/>
            <person name="Eickbush T."/>
            <person name="Evans J.D."/>
            <person name="Filipski A."/>
            <person name="Findeiss S."/>
            <person name="Freyhult E."/>
            <person name="Fulton L."/>
            <person name="Fulton R."/>
            <person name="Garcia A.C."/>
            <person name="Gardiner A."/>
            <person name="Garfield D.A."/>
            <person name="Garvin B.E."/>
            <person name="Gibson G."/>
            <person name="Gilbert D."/>
            <person name="Gnerre S."/>
            <person name="Godfrey J."/>
            <person name="Good R."/>
            <person name="Gotea V."/>
            <person name="Gravely B."/>
            <person name="Greenberg A.J."/>
            <person name="Griffiths-Jones S."/>
            <person name="Gross S."/>
            <person name="Guigo R."/>
            <person name="Gustafson E.A."/>
            <person name="Haerty W."/>
            <person name="Hahn M.W."/>
            <person name="Halligan D.L."/>
            <person name="Halpern A.L."/>
            <person name="Halter G.M."/>
            <person name="Han M.V."/>
            <person name="Heger A."/>
            <person name="Hillier L."/>
            <person name="Hinrichs A.S."/>
            <person name="Holmes I."/>
            <person name="Hoskins R.A."/>
            <person name="Hubisz M.J."/>
            <person name="Hultmark D."/>
            <person name="Huntley M.A."/>
            <person name="Jaffe D.B."/>
            <person name="Jagadeeshan S."/>
            <person name="Jeck W.R."/>
            <person name="Johnson J."/>
            <person name="Jones C.D."/>
            <person name="Jordan W.C."/>
            <person name="Karpen G.H."/>
            <person name="Kataoka E."/>
            <person name="Keightley P.D."/>
            <person name="Kheradpour P."/>
            <person name="Kirkness E.F."/>
            <person name="Koerich L.B."/>
            <person name="Kristiansen K."/>
            <person name="Kudrna D."/>
            <person name="Kulathinal R.J."/>
            <person name="Kumar S."/>
            <person name="Kwok R."/>
            <person name="Lander E."/>
            <person name="Langley C.H."/>
            <person name="Lapoint R."/>
            <person name="Lazzaro B.P."/>
            <person name="Lee S.J."/>
            <person name="Levesque L."/>
            <person name="Li R."/>
            <person name="Lin C.F."/>
            <person name="Lin M.F."/>
            <person name="Lindblad-Toh K."/>
            <person name="Llopart A."/>
            <person name="Long M."/>
            <person name="Low L."/>
            <person name="Lozovsky E."/>
            <person name="Lu J."/>
            <person name="Luo M."/>
            <person name="Machado C.A."/>
            <person name="Makalowski W."/>
            <person name="Marzo M."/>
            <person name="Matsuda M."/>
            <person name="Matzkin L."/>
            <person name="McAllister B."/>
            <person name="McBride C.S."/>
            <person name="McKernan B."/>
            <person name="McKernan K."/>
            <person name="Mendez-Lago M."/>
            <person name="Minx P."/>
            <person name="Mollenhauer M.U."/>
            <person name="Montooth K."/>
            <person name="Mount S.M."/>
            <person name="Mu X."/>
            <person name="Myers E."/>
            <person name="Negre B."/>
            <person name="Newfeld S."/>
            <person name="Nielsen R."/>
            <person name="Noor M.A."/>
            <person name="O'Grady P."/>
            <person name="Pachter L."/>
            <person name="Papaceit M."/>
            <person name="Parisi M.J."/>
            <person name="Parisi M."/>
            <person name="Parts L."/>
            <person name="Pedersen J.S."/>
            <person name="Pesole G."/>
            <person name="Phillippy A.M."/>
            <person name="Ponting C.P."/>
            <person name="Pop M."/>
            <person name="Porcelli D."/>
            <person name="Powell J.R."/>
            <person name="Prohaska S."/>
            <person name="Pruitt K."/>
            <person name="Puig M."/>
            <person name="Quesneville H."/>
            <person name="Ram K.R."/>
            <person name="Rand D."/>
            <person name="Rasmussen M.D."/>
            <person name="Reed L.K."/>
            <person name="Reenan R."/>
            <person name="Reily A."/>
            <person name="Remington K.A."/>
            <person name="Rieger T.T."/>
            <person name="Ritchie M.G."/>
            <person name="Robin C."/>
            <person name="Rogers Y.H."/>
            <person name="Rohde C."/>
            <person name="Rozas J."/>
            <person name="Rubenfield M.J."/>
            <person name="Ruiz A."/>
            <person name="Russo S."/>
            <person name="Salzberg S.L."/>
            <person name="Sanchez-Gracia A."/>
            <person name="Saranga D.J."/>
            <person name="Sato H."/>
            <person name="Schaeffer S.W."/>
            <person name="Schatz M.C."/>
            <person name="Schlenke T."/>
            <person name="Schwartz R."/>
            <person name="Segarra C."/>
            <person name="Singh R.S."/>
            <person name="Sirot L."/>
            <person name="Sirota M."/>
            <person name="Sisneros N.B."/>
            <person name="Smith C.D."/>
            <person name="Smith T.F."/>
            <person name="Spieth J."/>
            <person name="Stage D.E."/>
            <person name="Stark A."/>
            <person name="Stephan W."/>
            <person name="Strausberg R.L."/>
            <person name="Strempel S."/>
            <person name="Sturgill D."/>
            <person name="Sutton G."/>
            <person name="Sutton G.G."/>
            <person name="Tao W."/>
            <person name="Teichmann S."/>
            <person name="Tobari Y.N."/>
            <person name="Tomimura Y."/>
            <person name="Tsolas J.M."/>
            <person name="Valente V.L."/>
            <person name="Venter E."/>
            <person name="Venter J.C."/>
            <person name="Vicario S."/>
            <person name="Vieira F.G."/>
            <person name="Vilella A.J."/>
            <person name="Villasante A."/>
            <person name="Walenz B."/>
            <person name="Wang J."/>
            <person name="Wasserman M."/>
            <person name="Watts T."/>
            <person name="Wilson D."/>
            <person name="Wilson R.K."/>
            <person name="Wing R.A."/>
            <person name="Wolfner M.F."/>
            <person name="Wong A."/>
            <person name="Wong G.K."/>
            <person name="Wu C.I."/>
            <person name="Wu G."/>
            <person name="Yamamoto D."/>
            <person name="Yang H.P."/>
            <person name="Yang S.P."/>
            <person name="Yorke J.A."/>
            <person name="Yoshida K."/>
            <person name="Zdobnov E."/>
            <person name="Zhang P."/>
            <person name="Zhang Y."/>
            <person name="Zimin A.V."/>
            <person name="Baldwin J."/>
            <person name="Abdouelleil A."/>
            <person name="Abdulkadir J."/>
            <person name="Abebe A."/>
            <person name="Abera B."/>
            <person name="Abreu J."/>
            <person name="Acer S.C."/>
            <person name="Aftuck L."/>
            <person name="Alexander A."/>
            <person name="An P."/>
            <person name="Anderson E."/>
            <person name="Anderson S."/>
            <person name="Arachi H."/>
            <person name="Azer M."/>
            <person name="Bachantsang P."/>
            <person name="Barry A."/>
            <person name="Bayul T."/>
            <person name="Berlin A."/>
            <person name="Bessette D."/>
            <person name="Bloom T."/>
            <person name="Blye J."/>
            <person name="Boguslavskiy L."/>
            <person name="Bonnet C."/>
            <person name="Boukhgalter B."/>
            <person name="Bourzgui I."/>
            <person name="Brown A."/>
            <person name="Cahill P."/>
            <person name="Channer S."/>
            <person name="Cheshatsang Y."/>
            <person name="Chuda L."/>
            <person name="Citroen M."/>
            <person name="Collymore A."/>
            <person name="Cooke P."/>
            <person name="Costello M."/>
            <person name="D'Aco K."/>
            <person name="Daza R."/>
            <person name="De Haan G."/>
            <person name="DeGray S."/>
            <person name="DeMaso C."/>
            <person name="Dhargay N."/>
            <person name="Dooley K."/>
            <person name="Dooley E."/>
            <person name="Doricent M."/>
            <person name="Dorje P."/>
            <person name="Dorjee K."/>
            <person name="Dupes A."/>
            <person name="Elong R."/>
            <person name="Falk J."/>
            <person name="Farina A."/>
            <person name="Faro S."/>
            <person name="Ferguson D."/>
            <person name="Fisher S."/>
            <person name="Foley C.D."/>
            <person name="Franke A."/>
            <person name="Friedrich D."/>
            <person name="Gadbois L."/>
            <person name="Gearin G."/>
            <person name="Gearin C.R."/>
            <person name="Giannoukos G."/>
            <person name="Goode T."/>
            <person name="Graham J."/>
            <person name="Grandbois E."/>
            <person name="Grewal S."/>
            <person name="Gyaltsen K."/>
            <person name="Hafez N."/>
            <person name="Hagos B."/>
            <person name="Hall J."/>
            <person name="Henson C."/>
            <person name="Hollinger A."/>
            <person name="Honan T."/>
            <person name="Huard M.D."/>
            <person name="Hughes L."/>
            <person name="Hurhula B."/>
            <person name="Husby M.E."/>
            <person name="Kamat A."/>
            <person name="Kanga B."/>
            <person name="Kashin S."/>
            <person name="Khazanovich D."/>
            <person name="Kisner P."/>
            <person name="Lance K."/>
            <person name="Lara M."/>
            <person name="Lee W."/>
            <person name="Lennon N."/>
            <person name="Letendre F."/>
            <person name="LeVine R."/>
            <person name="Lipovsky A."/>
            <person name="Liu X."/>
            <person name="Liu J."/>
            <person name="Liu S."/>
            <person name="Lokyitsang T."/>
            <person name="Lokyitsang Y."/>
            <person name="Lubonja R."/>
            <person name="Lui A."/>
            <person name="MacDonald P."/>
            <person name="Magnisalis V."/>
            <person name="Maru K."/>
            <person name="Matthews C."/>
            <person name="McCusker W."/>
            <person name="McDonough S."/>
            <person name="Mehta T."/>
            <person name="Meldrim J."/>
            <person name="Meneus L."/>
            <person name="Mihai O."/>
            <person name="Mihalev A."/>
            <person name="Mihova T."/>
            <person name="Mittelman R."/>
            <person name="Mlenga V."/>
            <person name="Montmayeur A."/>
            <person name="Mulrain L."/>
            <person name="Navidi A."/>
            <person name="Naylor J."/>
            <person name="Negash T."/>
            <person name="Nguyen T."/>
            <person name="Nguyen N."/>
            <person name="Nicol R."/>
            <person name="Norbu C."/>
            <person name="Norbu N."/>
            <person name="Novod N."/>
            <person name="O'Neill B."/>
            <person name="Osman S."/>
            <person name="Markiewicz E."/>
            <person name="Oyono O.L."/>
            <person name="Patti C."/>
            <person name="Phunkhang P."/>
            <person name="Pierre F."/>
            <person name="Priest M."/>
            <person name="Raghuraman S."/>
            <person name="Rege F."/>
            <person name="Reyes R."/>
            <person name="Rise C."/>
            <person name="Rogov P."/>
            <person name="Ross K."/>
            <person name="Ryan E."/>
            <person name="Settipalli S."/>
            <person name="Shea T."/>
            <person name="Sherpa N."/>
            <person name="Shi L."/>
            <person name="Shih D."/>
            <person name="Sparrow T."/>
            <person name="Spaulding J."/>
            <person name="Stalker J."/>
            <person name="Stange-Thomann N."/>
            <person name="Stavropoulos S."/>
            <person name="Stone C."/>
            <person name="Strader C."/>
            <person name="Tesfaye S."/>
            <person name="Thomson T."/>
            <person name="Thoulutsang Y."/>
            <person name="Thoulutsang D."/>
            <person name="Topham K."/>
            <person name="Topping I."/>
            <person name="Tsamla T."/>
            <person name="Vassiliev H."/>
            <person name="Vo A."/>
            <person name="Wangchuk T."/>
            <person name="Wangdi T."/>
            <person name="Weiand M."/>
            <person name="Wilkinson J."/>
            <person name="Wilson A."/>
            <person name="Yadav S."/>
            <person name="Young G."/>
            <person name="Yu Q."/>
            <person name="Zembek L."/>
            <person name="Zhong D."/>
            <person name="Zimmer A."/>
            <person name="Zwirko Z."/>
            <person name="Jaffe D.B."/>
            <person name="Alvarez P."/>
            <person name="Brockman W."/>
            <person name="Butler J."/>
            <person name="Chin C."/>
            <person name="Gnerre S."/>
            <person name="Grabherr M."/>
            <person name="Kleber M."/>
            <person name="Mauceli E."/>
            <person name="MacCallum I."/>
        </authorList>
    </citation>
    <scope>NUCLEOTIDE SEQUENCE [LARGE SCALE GENOMIC DNA]</scope>
    <source>
        <strain evidence="3">Tucson 14024-0371.13</strain>
    </source>
</reference>
<dbReference type="PANTHER" id="PTHR11012:SF12">
    <property type="entry name" value="CHK KINASE-LIKE DOMAIN-CONTAINING PROTEIN-RELATED"/>
    <property type="match status" value="1"/>
</dbReference>
<feature type="domain" description="CHK kinase-like" evidence="1">
    <location>
        <begin position="141"/>
        <end position="335"/>
    </location>
</feature>
<accession>B3LWL6</accession>
<dbReference type="SMART" id="SM00587">
    <property type="entry name" value="CHK"/>
    <property type="match status" value="1"/>
</dbReference>
<dbReference type="InterPro" id="IPR015897">
    <property type="entry name" value="CHK_kinase-like"/>
</dbReference>
<dbReference type="HOGENOM" id="CLU_010718_0_1_1"/>
<proteinExistence type="predicted"/>
<evidence type="ECO:0000313" key="2">
    <source>
        <dbReference type="EMBL" id="EDV41610.2"/>
    </source>
</evidence>
<dbReference type="Proteomes" id="UP000007801">
    <property type="component" value="Unassembled WGS sequence"/>
</dbReference>
<dbReference type="KEGG" id="dan:6500352"/>
<dbReference type="PANTHER" id="PTHR11012">
    <property type="entry name" value="PROTEIN KINASE-LIKE DOMAIN-CONTAINING"/>
    <property type="match status" value="1"/>
</dbReference>
<dbReference type="STRING" id="7217.B3LWL6"/>
<sequence length="419" mass="49384">MSVPDNDYNDDELVPPVWLDKVFITEALKGYQAEPELQVIEVIFSPATAKGDHYASIMFRAKVRYSTPRQGEQTTSLIIKTMPEAEGHKKDMIEGSPIFETEVGMYVKVLPELERILRQAGDHTKLYVECIYHTMDPHEVLIFKDLVDMGYFVPRDRGITETEIRRAYFKLAKLHAASLKVQNESPQMLKSFTHGLFEMPHIMKEPFLKTGMVFFVELLGSEPELNKYKSYFESIGENFLERLVVEWKQFRNNPNTDPYTTLCHGDFHLRNMMFKYENESFEDVMLLDFQISNVFPLTIDLVYSIYMLMEPEFRWNHSEDLINYYYSVFEETLEKIGYKGVVPTRAGLWQRMKQHKYYEFFLLTTFLPFIWALKDNSTDFGDILQNEEKRRMCSFSEGYIKDVKILLARMDNLGYFKET</sequence>
<dbReference type="AlphaFoldDB" id="B3LWL6"/>